<evidence type="ECO:0000256" key="1">
    <source>
        <dbReference type="ARBA" id="ARBA00004613"/>
    </source>
</evidence>
<dbReference type="GO" id="GO:0004867">
    <property type="term" value="F:serine-type endopeptidase inhibitor activity"/>
    <property type="evidence" value="ECO:0007669"/>
    <property type="project" value="UniProtKB-KW"/>
</dbReference>
<evidence type="ECO:0000256" key="5">
    <source>
        <dbReference type="ARBA" id="ARBA00022729"/>
    </source>
</evidence>
<dbReference type="Gene3D" id="3.30.497.10">
    <property type="entry name" value="Antithrombin, subunit I, domain 2"/>
    <property type="match status" value="2"/>
</dbReference>
<dbReference type="InterPro" id="IPR042178">
    <property type="entry name" value="Serpin_sf_1"/>
</dbReference>
<evidence type="ECO:0000259" key="9">
    <source>
        <dbReference type="SMART" id="SM00093"/>
    </source>
</evidence>
<sequence>PLSAETALAFAQSGCKNGTAQEIRSALHLPDDKDKIEVGIKSFLPRLKGGENYTLQSANKMYVKENFEIKKEFKTAAIQIYQADLENINFEKRDDAALTMNKWVEEQTSNKIQNLIKPSDLRIETRIESVLSPRQFYGTYVNISLPKFKIESNLSFKNILQNLGVHKAFSEEEADLSGIAGCKGDLLIDDVVQKTFIDLNEDGVEAAAATM</sequence>
<evidence type="ECO:0000256" key="4">
    <source>
        <dbReference type="ARBA" id="ARBA00022690"/>
    </source>
</evidence>
<dbReference type="InterPro" id="IPR023796">
    <property type="entry name" value="Serpin_dom"/>
</dbReference>
<dbReference type="EMBL" id="QDEB01055487">
    <property type="protein sequence ID" value="RZC37119.1"/>
    <property type="molecule type" value="Genomic_DNA"/>
</dbReference>
<dbReference type="Proteomes" id="UP000292052">
    <property type="component" value="Unassembled WGS sequence"/>
</dbReference>
<dbReference type="FunFam" id="3.30.497.10:FF:000005">
    <property type="entry name" value="serpin I2 isoform X1"/>
    <property type="match status" value="1"/>
</dbReference>
<dbReference type="InterPro" id="IPR042185">
    <property type="entry name" value="Serpin_sf_2"/>
</dbReference>
<evidence type="ECO:0000313" key="11">
    <source>
        <dbReference type="Proteomes" id="UP000292052"/>
    </source>
</evidence>
<keyword evidence="11" id="KW-1185">Reference proteome</keyword>
<keyword evidence="4" id="KW-0646">Protease inhibitor</keyword>
<dbReference type="Pfam" id="PF00079">
    <property type="entry name" value="Serpin"/>
    <property type="match status" value="2"/>
</dbReference>
<gene>
    <name evidence="10" type="ORF">BDFB_013951</name>
</gene>
<keyword evidence="6" id="KW-0722">Serine protease inhibitor</keyword>
<dbReference type="InterPro" id="IPR000215">
    <property type="entry name" value="Serpin_fam"/>
</dbReference>
<dbReference type="PANTHER" id="PTHR11461">
    <property type="entry name" value="SERINE PROTEASE INHIBITOR, SERPIN"/>
    <property type="match status" value="1"/>
</dbReference>
<dbReference type="OrthoDB" id="671595at2759"/>
<evidence type="ECO:0000256" key="6">
    <source>
        <dbReference type="ARBA" id="ARBA00022900"/>
    </source>
</evidence>
<accession>A0A482VX86</accession>
<evidence type="ECO:0000256" key="2">
    <source>
        <dbReference type="ARBA" id="ARBA00009500"/>
    </source>
</evidence>
<dbReference type="InterPro" id="IPR036186">
    <property type="entry name" value="Serpin_sf"/>
</dbReference>
<dbReference type="STRING" id="1661398.A0A482VX86"/>
<dbReference type="AlphaFoldDB" id="A0A482VX86"/>
<feature type="domain" description="Serpin" evidence="9">
    <location>
        <begin position="1"/>
        <end position="211"/>
    </location>
</feature>
<reference evidence="10 11" key="1">
    <citation type="submission" date="2017-03" db="EMBL/GenBank/DDBJ databases">
        <title>Genome of the blue death feigning beetle - Asbolus verrucosus.</title>
        <authorList>
            <person name="Rider S.D."/>
        </authorList>
    </citation>
    <scope>NUCLEOTIDE SEQUENCE [LARGE SCALE GENOMIC DNA]</scope>
    <source>
        <strain evidence="10">Butters</strain>
        <tissue evidence="10">Head and leg muscle</tissue>
    </source>
</reference>
<feature type="non-terminal residue" evidence="10">
    <location>
        <position position="211"/>
    </location>
</feature>
<evidence type="ECO:0000256" key="8">
    <source>
        <dbReference type="RuleBase" id="RU000411"/>
    </source>
</evidence>
<evidence type="ECO:0000256" key="3">
    <source>
        <dbReference type="ARBA" id="ARBA00022525"/>
    </source>
</evidence>
<dbReference type="Gene3D" id="2.30.39.10">
    <property type="entry name" value="Alpha-1-antitrypsin, domain 1"/>
    <property type="match status" value="1"/>
</dbReference>
<keyword evidence="3" id="KW-0964">Secreted</keyword>
<dbReference type="GO" id="GO:0005615">
    <property type="term" value="C:extracellular space"/>
    <property type="evidence" value="ECO:0007669"/>
    <property type="project" value="InterPro"/>
</dbReference>
<evidence type="ECO:0000313" key="10">
    <source>
        <dbReference type="EMBL" id="RZC37119.1"/>
    </source>
</evidence>
<keyword evidence="7" id="KW-0325">Glycoprotein</keyword>
<comment type="subcellular location">
    <subcellularLocation>
        <location evidence="1">Secreted</location>
    </subcellularLocation>
</comment>
<dbReference type="SMART" id="SM00093">
    <property type="entry name" value="SERPIN"/>
    <property type="match status" value="1"/>
</dbReference>
<organism evidence="10 11">
    <name type="scientific">Asbolus verrucosus</name>
    <name type="common">Desert ironclad beetle</name>
    <dbReference type="NCBI Taxonomy" id="1661398"/>
    <lineage>
        <taxon>Eukaryota</taxon>
        <taxon>Metazoa</taxon>
        <taxon>Ecdysozoa</taxon>
        <taxon>Arthropoda</taxon>
        <taxon>Hexapoda</taxon>
        <taxon>Insecta</taxon>
        <taxon>Pterygota</taxon>
        <taxon>Neoptera</taxon>
        <taxon>Endopterygota</taxon>
        <taxon>Coleoptera</taxon>
        <taxon>Polyphaga</taxon>
        <taxon>Cucujiformia</taxon>
        <taxon>Tenebrionidae</taxon>
        <taxon>Pimeliinae</taxon>
        <taxon>Asbolus</taxon>
    </lineage>
</organism>
<name>A0A482VX86_ASBVE</name>
<evidence type="ECO:0000256" key="7">
    <source>
        <dbReference type="ARBA" id="ARBA00023180"/>
    </source>
</evidence>
<feature type="non-terminal residue" evidence="10">
    <location>
        <position position="1"/>
    </location>
</feature>
<dbReference type="SUPFAM" id="SSF56574">
    <property type="entry name" value="Serpins"/>
    <property type="match status" value="1"/>
</dbReference>
<keyword evidence="5" id="KW-0732">Signal</keyword>
<comment type="similarity">
    <text evidence="2 8">Belongs to the serpin family.</text>
</comment>
<proteinExistence type="inferred from homology"/>
<dbReference type="PANTHER" id="PTHR11461:SF211">
    <property type="entry name" value="GH10112P-RELATED"/>
    <property type="match status" value="1"/>
</dbReference>
<protein>
    <submittedName>
        <fullName evidence="10">Serpin domain containing protein</fullName>
    </submittedName>
</protein>
<comment type="caution">
    <text evidence="10">The sequence shown here is derived from an EMBL/GenBank/DDBJ whole genome shotgun (WGS) entry which is preliminary data.</text>
</comment>